<dbReference type="OrthoDB" id="9917688at2"/>
<reference evidence="1 2" key="1">
    <citation type="submission" date="2018-07" db="EMBL/GenBank/DDBJ databases">
        <title>Genomic Encyclopedia of Type Strains, Phase III (KMG-III): the genomes of soil and plant-associated and newly described type strains.</title>
        <authorList>
            <person name="Whitman W."/>
        </authorList>
    </citation>
    <scope>NUCLEOTIDE SEQUENCE [LARGE SCALE GENOMIC DNA]</scope>
    <source>
        <strain evidence="1 2">CECT 8333</strain>
    </source>
</reference>
<protein>
    <submittedName>
        <fullName evidence="1">Uncharacterized protein</fullName>
    </submittedName>
</protein>
<dbReference type="AlphaFoldDB" id="A0A369BMV0"/>
<sequence>MSEEKPQLAEIIPFPCAANEMAAEFARLAADALAGRIVGYVIATVGPDRLNGIIDTGWHSVGLAERTVLAQHLQFDVIDAYIDEKLTEVFE</sequence>
<proteinExistence type="predicted"/>
<dbReference type="RefSeq" id="WP_114494860.1">
    <property type="nucleotide sequence ID" value="NZ_QPJW01000001.1"/>
</dbReference>
<keyword evidence="2" id="KW-1185">Reference proteome</keyword>
<dbReference type="EMBL" id="QPJW01000001">
    <property type="protein sequence ID" value="RCX22920.1"/>
    <property type="molecule type" value="Genomic_DNA"/>
</dbReference>
<comment type="caution">
    <text evidence="1">The sequence shown here is derived from an EMBL/GenBank/DDBJ whole genome shotgun (WGS) entry which is preliminary data.</text>
</comment>
<evidence type="ECO:0000313" key="2">
    <source>
        <dbReference type="Proteomes" id="UP000253090"/>
    </source>
</evidence>
<organism evidence="1 2">
    <name type="scientific">Fontibacillus phaseoli</name>
    <dbReference type="NCBI Taxonomy" id="1416533"/>
    <lineage>
        <taxon>Bacteria</taxon>
        <taxon>Bacillati</taxon>
        <taxon>Bacillota</taxon>
        <taxon>Bacilli</taxon>
        <taxon>Bacillales</taxon>
        <taxon>Paenibacillaceae</taxon>
        <taxon>Fontibacillus</taxon>
    </lineage>
</organism>
<accession>A0A369BMV0</accession>
<evidence type="ECO:0000313" key="1">
    <source>
        <dbReference type="EMBL" id="RCX22920.1"/>
    </source>
</evidence>
<name>A0A369BMV0_9BACL</name>
<gene>
    <name evidence="1" type="ORF">DFP94_101509</name>
</gene>
<dbReference type="Proteomes" id="UP000253090">
    <property type="component" value="Unassembled WGS sequence"/>
</dbReference>